<dbReference type="PROSITE" id="PS50157">
    <property type="entry name" value="ZINC_FINGER_C2H2_2"/>
    <property type="match status" value="1"/>
</dbReference>
<evidence type="ECO:0000256" key="1">
    <source>
        <dbReference type="PROSITE-ProRule" id="PRU00042"/>
    </source>
</evidence>
<evidence type="ECO:0000256" key="2">
    <source>
        <dbReference type="SAM" id="MobiDB-lite"/>
    </source>
</evidence>
<evidence type="ECO:0000313" key="4">
    <source>
        <dbReference type="EMBL" id="VDL93692.1"/>
    </source>
</evidence>
<dbReference type="InterPro" id="IPR013087">
    <property type="entry name" value="Znf_C2H2_type"/>
</dbReference>
<dbReference type="GO" id="GO:0008270">
    <property type="term" value="F:zinc ion binding"/>
    <property type="evidence" value="ECO:0007669"/>
    <property type="project" value="UniProtKB-KW"/>
</dbReference>
<keyword evidence="1" id="KW-0862">Zinc</keyword>
<proteinExistence type="predicted"/>
<feature type="region of interest" description="Disordered" evidence="2">
    <location>
        <begin position="183"/>
        <end position="216"/>
    </location>
</feature>
<protein>
    <submittedName>
        <fullName evidence="6">C2H2-type domain-containing protein</fullName>
    </submittedName>
</protein>
<feature type="domain" description="C2H2-type" evidence="3">
    <location>
        <begin position="118"/>
        <end position="145"/>
    </location>
</feature>
<organism evidence="6">
    <name type="scientific">Schistocephalus solidus</name>
    <name type="common">Tapeworm</name>
    <dbReference type="NCBI Taxonomy" id="70667"/>
    <lineage>
        <taxon>Eukaryota</taxon>
        <taxon>Metazoa</taxon>
        <taxon>Spiralia</taxon>
        <taxon>Lophotrochozoa</taxon>
        <taxon>Platyhelminthes</taxon>
        <taxon>Cestoda</taxon>
        <taxon>Eucestoda</taxon>
        <taxon>Diphyllobothriidea</taxon>
        <taxon>Diphyllobothriidae</taxon>
        <taxon>Schistocephalus</taxon>
    </lineage>
</organism>
<accession>A0A183SSV9</accession>
<gene>
    <name evidence="4" type="ORF">SSLN_LOCUS7307</name>
</gene>
<dbReference type="EMBL" id="UYSU01034083">
    <property type="protein sequence ID" value="VDL93692.1"/>
    <property type="molecule type" value="Genomic_DNA"/>
</dbReference>
<evidence type="ECO:0000313" key="6">
    <source>
        <dbReference type="WBParaSite" id="SSLN_0000757001-mRNA-1"/>
    </source>
</evidence>
<reference evidence="6" key="1">
    <citation type="submission" date="2016-06" db="UniProtKB">
        <authorList>
            <consortium name="WormBaseParasite"/>
        </authorList>
    </citation>
    <scope>IDENTIFICATION</scope>
</reference>
<sequence length="216" mass="24097">MDDDPRPNDSSMEISLRFLVDRDTLKQLQINPANWEDLARNRPTWRTVKRGAAIYEAQVRWSGHLVRMDDGRLPKRIFYRDVATAPILPPIIITTTSQYSSPVTSTTITTISDGDSLVTCAHCDRTFPSRIGLVGHLRINRTENGEPVPGSPTNSRDHRLHCPHAFTDRMGLFGHMHIHGSGIQHNADNANTPRTPSAPANLTTTTMNDIPPAFND</sequence>
<keyword evidence="1" id="KW-0479">Metal-binding</keyword>
<dbReference type="AlphaFoldDB" id="A0A183SSV9"/>
<evidence type="ECO:0000313" key="5">
    <source>
        <dbReference type="Proteomes" id="UP000275846"/>
    </source>
</evidence>
<keyword evidence="5" id="KW-1185">Reference proteome</keyword>
<name>A0A183SSV9_SCHSO</name>
<reference evidence="4 5" key="2">
    <citation type="submission" date="2018-11" db="EMBL/GenBank/DDBJ databases">
        <authorList>
            <consortium name="Pathogen Informatics"/>
        </authorList>
    </citation>
    <scope>NUCLEOTIDE SEQUENCE [LARGE SCALE GENOMIC DNA]</scope>
    <source>
        <strain evidence="4 5">NST_G2</strain>
    </source>
</reference>
<dbReference type="WBParaSite" id="SSLN_0000757001-mRNA-1">
    <property type="protein sequence ID" value="SSLN_0000757001-mRNA-1"/>
    <property type="gene ID" value="SSLN_0000757001"/>
</dbReference>
<feature type="compositionally biased region" description="Polar residues" evidence="2">
    <location>
        <begin position="183"/>
        <end position="208"/>
    </location>
</feature>
<evidence type="ECO:0000259" key="3">
    <source>
        <dbReference type="PROSITE" id="PS50157"/>
    </source>
</evidence>
<dbReference type="Proteomes" id="UP000275846">
    <property type="component" value="Unassembled WGS sequence"/>
</dbReference>
<keyword evidence="1" id="KW-0863">Zinc-finger</keyword>